<organism evidence="1 2">
    <name type="scientific">Arabidopsis arenosa</name>
    <name type="common">Sand rock-cress</name>
    <name type="synonym">Cardaminopsis arenosa</name>
    <dbReference type="NCBI Taxonomy" id="38785"/>
    <lineage>
        <taxon>Eukaryota</taxon>
        <taxon>Viridiplantae</taxon>
        <taxon>Streptophyta</taxon>
        <taxon>Embryophyta</taxon>
        <taxon>Tracheophyta</taxon>
        <taxon>Spermatophyta</taxon>
        <taxon>Magnoliopsida</taxon>
        <taxon>eudicotyledons</taxon>
        <taxon>Gunneridae</taxon>
        <taxon>Pentapetalae</taxon>
        <taxon>rosids</taxon>
        <taxon>malvids</taxon>
        <taxon>Brassicales</taxon>
        <taxon>Brassicaceae</taxon>
        <taxon>Camelineae</taxon>
        <taxon>Arabidopsis</taxon>
    </lineage>
</organism>
<reference evidence="1" key="1">
    <citation type="submission" date="2021-01" db="EMBL/GenBank/DDBJ databases">
        <authorList>
            <person name="Bezrukov I."/>
        </authorList>
    </citation>
    <scope>NUCLEOTIDE SEQUENCE</scope>
</reference>
<keyword evidence="2" id="KW-1185">Reference proteome</keyword>
<accession>A0A8S2A2S1</accession>
<dbReference type="PANTHER" id="PTHR34456">
    <property type="entry name" value="MITOVIRUS RNA-DEPENDENT RNA POLYMERASE"/>
    <property type="match status" value="1"/>
</dbReference>
<gene>
    <name evidence="1" type="ORF">AARE701A_LOCUS8490</name>
</gene>
<dbReference type="AlphaFoldDB" id="A0A8S2A2S1"/>
<evidence type="ECO:0000313" key="2">
    <source>
        <dbReference type="Proteomes" id="UP000682877"/>
    </source>
</evidence>
<dbReference type="Pfam" id="PF05919">
    <property type="entry name" value="Mitovir_RNA_pol"/>
    <property type="match status" value="1"/>
</dbReference>
<evidence type="ECO:0000313" key="1">
    <source>
        <dbReference type="EMBL" id="CAE5979756.1"/>
    </source>
</evidence>
<dbReference type="InterPro" id="IPR008686">
    <property type="entry name" value="RNA_pol_mitovir"/>
</dbReference>
<dbReference type="EMBL" id="LR999453">
    <property type="protein sequence ID" value="CAE5979756.1"/>
    <property type="molecule type" value="Genomic_DNA"/>
</dbReference>
<name>A0A8S2A2S1_ARAAE</name>
<protein>
    <submittedName>
        <fullName evidence="1">Uncharacterized protein</fullName>
    </submittedName>
</protein>
<proteinExistence type="predicted"/>
<dbReference type="PANTHER" id="PTHR34456:SF13">
    <property type="entry name" value="REVERSE TRANSCRIPTASE DOMAIN-CONTAINING PROTEIN"/>
    <property type="match status" value="1"/>
</dbReference>
<dbReference type="Proteomes" id="UP000682877">
    <property type="component" value="Chromosome 3"/>
</dbReference>
<sequence length="190" mass="20273">MGRLGQVVEGGGKSLLFAIGNYVNIGQPLGYHGSWPTFALSHHILVWCVAKQVHPGVRFTSYAVLGDDVVIADQEVAKVYESALGGLGGSLLFPSVSSTYSMREAGKSAFPDSMVELRRSSFLWSGFGGGRVQKVRDPILSRALGVTYLSALVSAAVVLWQGLDHLATYAFACLSADAYSFPHAFAGWLS</sequence>